<gene>
    <name evidence="2" type="ORF">PS624_04543</name>
</gene>
<organism evidence="2 3">
    <name type="scientific">Pseudomonas fluorescens</name>
    <dbReference type="NCBI Taxonomy" id="294"/>
    <lineage>
        <taxon>Bacteria</taxon>
        <taxon>Pseudomonadati</taxon>
        <taxon>Pseudomonadota</taxon>
        <taxon>Gammaproteobacteria</taxon>
        <taxon>Pseudomonadales</taxon>
        <taxon>Pseudomonadaceae</taxon>
        <taxon>Pseudomonas</taxon>
    </lineage>
</organism>
<protein>
    <submittedName>
        <fullName evidence="2">Uncharacterized protein</fullName>
    </submittedName>
</protein>
<name>A0A5E6W8R3_PSEFL</name>
<proteinExistence type="predicted"/>
<dbReference type="AlphaFoldDB" id="A0A5E6W8R3"/>
<evidence type="ECO:0000313" key="2">
    <source>
        <dbReference type="EMBL" id="VVN25119.1"/>
    </source>
</evidence>
<dbReference type="EMBL" id="CABVGZ010000061">
    <property type="protein sequence ID" value="VVN25119.1"/>
    <property type="molecule type" value="Genomic_DNA"/>
</dbReference>
<feature type="region of interest" description="Disordered" evidence="1">
    <location>
        <begin position="1"/>
        <end position="22"/>
    </location>
</feature>
<reference evidence="2 3" key="1">
    <citation type="submission" date="2019-09" db="EMBL/GenBank/DDBJ databases">
        <authorList>
            <person name="Chandra G."/>
            <person name="Truman W A."/>
        </authorList>
    </citation>
    <scope>NUCLEOTIDE SEQUENCE [LARGE SCALE GENOMIC DNA]</scope>
    <source>
        <strain evidence="2">PS624</strain>
    </source>
</reference>
<feature type="compositionally biased region" description="Polar residues" evidence="1">
    <location>
        <begin position="9"/>
        <end position="22"/>
    </location>
</feature>
<evidence type="ECO:0000313" key="3">
    <source>
        <dbReference type="Proteomes" id="UP000326241"/>
    </source>
</evidence>
<sequence>MKRSDDTKIYQTDKSPRLDNNQSSNIIGFAAFKEKKADDEYKKAINNILARAQKVDW</sequence>
<evidence type="ECO:0000256" key="1">
    <source>
        <dbReference type="SAM" id="MobiDB-lite"/>
    </source>
</evidence>
<dbReference type="Proteomes" id="UP000326241">
    <property type="component" value="Unassembled WGS sequence"/>
</dbReference>
<dbReference type="RefSeq" id="WP_191630239.1">
    <property type="nucleotide sequence ID" value="NZ_CABVGZ010000061.1"/>
</dbReference>
<accession>A0A5E6W8R3</accession>